<organism evidence="2 3">
    <name type="scientific">Ficus carica</name>
    <name type="common">Common fig</name>
    <dbReference type="NCBI Taxonomy" id="3494"/>
    <lineage>
        <taxon>Eukaryota</taxon>
        <taxon>Viridiplantae</taxon>
        <taxon>Streptophyta</taxon>
        <taxon>Embryophyta</taxon>
        <taxon>Tracheophyta</taxon>
        <taxon>Spermatophyta</taxon>
        <taxon>Magnoliopsida</taxon>
        <taxon>eudicotyledons</taxon>
        <taxon>Gunneridae</taxon>
        <taxon>Pentapetalae</taxon>
        <taxon>rosids</taxon>
        <taxon>fabids</taxon>
        <taxon>Rosales</taxon>
        <taxon>Moraceae</taxon>
        <taxon>Ficeae</taxon>
        <taxon>Ficus</taxon>
    </lineage>
</organism>
<reference evidence="2" key="1">
    <citation type="submission" date="2023-07" db="EMBL/GenBank/DDBJ databases">
        <title>draft genome sequence of fig (Ficus carica).</title>
        <authorList>
            <person name="Takahashi T."/>
            <person name="Nishimura K."/>
        </authorList>
    </citation>
    <scope>NUCLEOTIDE SEQUENCE</scope>
</reference>
<keyword evidence="3" id="KW-1185">Reference proteome</keyword>
<sequence length="63" mass="6970">SLNEIVGDPRSNSPSEIELTERSSNIQFETSAYVRCRRGISQVGDSDANSRHDVEPSDSDDDE</sequence>
<evidence type="ECO:0000313" key="2">
    <source>
        <dbReference type="EMBL" id="GMN73341.1"/>
    </source>
</evidence>
<accession>A0AA88JI49</accession>
<feature type="region of interest" description="Disordered" evidence="1">
    <location>
        <begin position="39"/>
        <end position="63"/>
    </location>
</feature>
<comment type="caution">
    <text evidence="2">The sequence shown here is derived from an EMBL/GenBank/DDBJ whole genome shotgun (WGS) entry which is preliminary data.</text>
</comment>
<dbReference type="Proteomes" id="UP001187192">
    <property type="component" value="Unassembled WGS sequence"/>
</dbReference>
<feature type="non-terminal residue" evidence="2">
    <location>
        <position position="1"/>
    </location>
</feature>
<name>A0AA88JI49_FICCA</name>
<proteinExistence type="predicted"/>
<evidence type="ECO:0000313" key="3">
    <source>
        <dbReference type="Proteomes" id="UP001187192"/>
    </source>
</evidence>
<protein>
    <submittedName>
        <fullName evidence="2">Uncharacterized protein</fullName>
    </submittedName>
</protein>
<evidence type="ECO:0000256" key="1">
    <source>
        <dbReference type="SAM" id="MobiDB-lite"/>
    </source>
</evidence>
<feature type="region of interest" description="Disordered" evidence="1">
    <location>
        <begin position="1"/>
        <end position="23"/>
    </location>
</feature>
<dbReference type="EMBL" id="BTGU01011913">
    <property type="protein sequence ID" value="GMN73341.1"/>
    <property type="molecule type" value="Genomic_DNA"/>
</dbReference>
<dbReference type="AlphaFoldDB" id="A0AA88JI49"/>
<gene>
    <name evidence="2" type="ORF">TIFTF001_053013</name>
</gene>